<evidence type="ECO:0000256" key="1">
    <source>
        <dbReference type="ARBA" id="ARBA00004514"/>
    </source>
</evidence>
<feature type="compositionally biased region" description="Low complexity" evidence="10">
    <location>
        <begin position="311"/>
        <end position="326"/>
    </location>
</feature>
<evidence type="ECO:0000256" key="8">
    <source>
        <dbReference type="ARBA" id="ARBA00045373"/>
    </source>
</evidence>
<evidence type="ECO:0000256" key="9">
    <source>
        <dbReference type="ARBA" id="ARBA00046432"/>
    </source>
</evidence>
<protein>
    <recommendedName>
        <fullName evidence="6">Translation initiation factor eIF2B subunit gamma</fullName>
    </recommendedName>
    <alternativeName>
        <fullName evidence="7">eIF2B GDP-GTP exchange factor subunit gamma</fullName>
    </alternativeName>
</protein>
<feature type="compositionally biased region" description="Acidic residues" evidence="10">
    <location>
        <begin position="485"/>
        <end position="515"/>
    </location>
</feature>
<evidence type="ECO:0000256" key="6">
    <source>
        <dbReference type="ARBA" id="ARBA00044196"/>
    </source>
</evidence>
<evidence type="ECO:0000256" key="5">
    <source>
        <dbReference type="ARBA" id="ARBA00022917"/>
    </source>
</evidence>
<evidence type="ECO:0000259" key="11">
    <source>
        <dbReference type="Pfam" id="PF00483"/>
    </source>
</evidence>
<keyword evidence="3" id="KW-0963">Cytoplasm</keyword>
<dbReference type="InterPro" id="IPR029044">
    <property type="entry name" value="Nucleotide-diphossugar_trans"/>
</dbReference>
<reference evidence="13 14" key="1">
    <citation type="submission" date="2024-01" db="EMBL/GenBank/DDBJ databases">
        <title>A draft genome for the cacao thread blight pathogen Marasmiellus scandens.</title>
        <authorList>
            <person name="Baruah I.K."/>
            <person name="Leung J."/>
            <person name="Bukari Y."/>
            <person name="Amoako-Attah I."/>
            <person name="Meinhardt L.W."/>
            <person name="Bailey B.A."/>
            <person name="Cohen S.P."/>
        </authorList>
    </citation>
    <scope>NUCLEOTIDE SEQUENCE [LARGE SCALE GENOMIC DNA]</scope>
    <source>
        <strain evidence="13 14">GH-19</strain>
    </source>
</reference>
<evidence type="ECO:0000256" key="3">
    <source>
        <dbReference type="ARBA" id="ARBA00022490"/>
    </source>
</evidence>
<dbReference type="Pfam" id="PF25084">
    <property type="entry name" value="LbH_EIF2B"/>
    <property type="match status" value="1"/>
</dbReference>
<evidence type="ECO:0000256" key="2">
    <source>
        <dbReference type="ARBA" id="ARBA00007878"/>
    </source>
</evidence>
<dbReference type="Gene3D" id="3.90.550.10">
    <property type="entry name" value="Spore Coat Polysaccharide Biosynthesis Protein SpsA, Chain A"/>
    <property type="match status" value="1"/>
</dbReference>
<organism evidence="13 14">
    <name type="scientific">Marasmiellus scandens</name>
    <dbReference type="NCBI Taxonomy" id="2682957"/>
    <lineage>
        <taxon>Eukaryota</taxon>
        <taxon>Fungi</taxon>
        <taxon>Dikarya</taxon>
        <taxon>Basidiomycota</taxon>
        <taxon>Agaricomycotina</taxon>
        <taxon>Agaricomycetes</taxon>
        <taxon>Agaricomycetidae</taxon>
        <taxon>Agaricales</taxon>
        <taxon>Marasmiineae</taxon>
        <taxon>Omphalotaceae</taxon>
        <taxon>Marasmiellus</taxon>
    </lineage>
</organism>
<dbReference type="InterPro" id="IPR005835">
    <property type="entry name" value="NTP_transferase_dom"/>
</dbReference>
<feature type="region of interest" description="Disordered" evidence="10">
    <location>
        <begin position="474"/>
        <end position="515"/>
    </location>
</feature>
<keyword evidence="4 13" id="KW-0396">Initiation factor</keyword>
<feature type="domain" description="EIF2B subunit epsilon/gamma LbH" evidence="12">
    <location>
        <begin position="379"/>
        <end position="465"/>
    </location>
</feature>
<comment type="caution">
    <text evidence="13">The sequence shown here is derived from an EMBL/GenBank/DDBJ whole genome shotgun (WGS) entry which is preliminary data.</text>
</comment>
<proteinExistence type="inferred from homology"/>
<sequence>MDLGVATSEPVTREFLAVVLAGFGNELVPLTSNHGAEPCPKALVPVGNKPIIDYVLSWIDQSGIKNVLLICPALHRPAISHHVHSALTTSLRIDIQTYDESPDSNTGTCTLLRHFSSRISEDFVVLPCDFIPPPSLSLHTILNKFRTESASDGSIATACWFASSPPDKNAIVEDWGTPPPPTPIIWDEKTGTLLYIDTADDFDHNSEDLELRMSLLSKYPRTNLSRKYQDSHVYVCRRSVLDLLHEKRHFDSFREEFFPWLCKIQYQRVKREKYEYVLNPPTNAPTQTVALNHSTLQIKLQEKAAFHSNKSGPSEPSSPVDSDSDIQPSSLRVGIIIHRAEDGFATRVNTIHSLLDINRRVLSQTTYSLPSDPKSRSLIDQKAQISTDTIVGDSTQISERTTIKKSVIGKHCVIGKMVKIVGCVLLDHCVIEDGAKLDGCILGKGTKIGAKAEVSRCVTQAGYEVDAGETAKNEKLDVSDWAALDGDEDEEDDDGDEDDDNEEEDSEEGSEEDSE</sequence>
<name>A0ABR1IVP6_9AGAR</name>
<comment type="subunit">
    <text evidence="9">Component of the translation initiation factor 2B (eIF2B) complex which is a heterodecamer of two sets of five different subunits: alpha, beta, gamma, delta and epsilon. Subunits alpha, beta and delta comprise a regulatory subcomplex and subunits epsilon and gamma comprise a catalytic subcomplex. Within the complex, the hexameric regulatory complex resides at the center, with the two heterodimeric catalytic subcomplexes bound on opposite sides.</text>
</comment>
<evidence type="ECO:0000259" key="12">
    <source>
        <dbReference type="Pfam" id="PF25084"/>
    </source>
</evidence>
<dbReference type="Proteomes" id="UP001498398">
    <property type="component" value="Unassembled WGS sequence"/>
</dbReference>
<gene>
    <name evidence="13" type="primary">GCD1</name>
    <name evidence="13" type="ORF">VKT23_017144</name>
</gene>
<comment type="subcellular location">
    <subcellularLocation>
        <location evidence="1">Cytoplasm</location>
        <location evidence="1">Cytosol</location>
    </subcellularLocation>
</comment>
<evidence type="ECO:0000256" key="10">
    <source>
        <dbReference type="SAM" id="MobiDB-lite"/>
    </source>
</evidence>
<dbReference type="InterPro" id="IPR051960">
    <property type="entry name" value="eIF2B_gamma"/>
</dbReference>
<dbReference type="CDD" id="cd04198">
    <property type="entry name" value="eIF-2B_gamma_N"/>
    <property type="match status" value="1"/>
</dbReference>
<evidence type="ECO:0000313" key="13">
    <source>
        <dbReference type="EMBL" id="KAK7440202.1"/>
    </source>
</evidence>
<dbReference type="SUPFAM" id="SSF53448">
    <property type="entry name" value="Nucleotide-diphospho-sugar transferases"/>
    <property type="match status" value="1"/>
</dbReference>
<dbReference type="PANTHER" id="PTHR45989">
    <property type="entry name" value="TRANSLATION INITIATION FACTOR EIF-2B SUBUNIT GAMMA"/>
    <property type="match status" value="1"/>
</dbReference>
<evidence type="ECO:0000313" key="14">
    <source>
        <dbReference type="Proteomes" id="UP001498398"/>
    </source>
</evidence>
<dbReference type="InterPro" id="IPR056764">
    <property type="entry name" value="LbH_EIF2B3/5"/>
</dbReference>
<dbReference type="GO" id="GO:0003743">
    <property type="term" value="F:translation initiation factor activity"/>
    <property type="evidence" value="ECO:0007669"/>
    <property type="project" value="UniProtKB-KW"/>
</dbReference>
<dbReference type="Pfam" id="PF00483">
    <property type="entry name" value="NTP_transferase"/>
    <property type="match status" value="1"/>
</dbReference>
<dbReference type="CDD" id="cd04652">
    <property type="entry name" value="LbH_eIF2B_gamma_C"/>
    <property type="match status" value="1"/>
</dbReference>
<dbReference type="EMBL" id="JBANRG010000069">
    <property type="protein sequence ID" value="KAK7440202.1"/>
    <property type="molecule type" value="Genomic_DNA"/>
</dbReference>
<accession>A0ABR1IVP6</accession>
<dbReference type="Gene3D" id="2.160.10.10">
    <property type="entry name" value="Hexapeptide repeat proteins"/>
    <property type="match status" value="1"/>
</dbReference>
<keyword evidence="5" id="KW-0648">Protein biosynthesis</keyword>
<comment type="function">
    <text evidence="8">Acts as a component of the translation initiation factor 2B (eIF2B) complex, which catalyzes the exchange of GDP for GTP on the eukaryotic initiation factor 2 (eIF2) complex gamma subunit. Its guanine nucleotide exchange factor activity is repressed when bound to eIF2 complex phosphorylated on the alpha subunit, thereby limiting the amount of methionyl-initiator methionine tRNA available to the ribosome and consequently global translation is repressed.</text>
</comment>
<feature type="domain" description="Nucleotidyl transferase" evidence="11">
    <location>
        <begin position="17"/>
        <end position="151"/>
    </location>
</feature>
<keyword evidence="14" id="KW-1185">Reference proteome</keyword>
<feature type="region of interest" description="Disordered" evidence="10">
    <location>
        <begin position="305"/>
        <end position="326"/>
    </location>
</feature>
<evidence type="ECO:0000256" key="7">
    <source>
        <dbReference type="ARBA" id="ARBA00044229"/>
    </source>
</evidence>
<comment type="similarity">
    <text evidence="2">Belongs to the eIF-2B gamma/epsilon subunits family.</text>
</comment>
<evidence type="ECO:0000256" key="4">
    <source>
        <dbReference type="ARBA" id="ARBA00022540"/>
    </source>
</evidence>
<dbReference type="PANTHER" id="PTHR45989:SF1">
    <property type="entry name" value="TRANSLATION INITIATION FACTOR EIF-2B SUBUNIT GAMMA"/>
    <property type="match status" value="1"/>
</dbReference>